<dbReference type="InterPro" id="IPR003594">
    <property type="entry name" value="HATPase_dom"/>
</dbReference>
<dbReference type="Pfam" id="PF17203">
    <property type="entry name" value="sCache_3_2"/>
    <property type="match status" value="1"/>
</dbReference>
<name>A0ABU3P405_9FIRM</name>
<dbReference type="InterPro" id="IPR003660">
    <property type="entry name" value="HAMP_dom"/>
</dbReference>
<keyword evidence="6" id="KW-0808">Transferase</keyword>
<gene>
    <name evidence="16" type="ORF">Q4T40_19425</name>
</gene>
<keyword evidence="10" id="KW-0902">Two-component regulatory system</keyword>
<evidence type="ECO:0000256" key="6">
    <source>
        <dbReference type="ARBA" id="ARBA00022679"/>
    </source>
</evidence>
<accession>A0ABU3P405</accession>
<dbReference type="CDD" id="cd00082">
    <property type="entry name" value="HisKA"/>
    <property type="match status" value="1"/>
</dbReference>
<keyword evidence="11 13" id="KW-0472">Membrane</keyword>
<evidence type="ECO:0000259" key="14">
    <source>
        <dbReference type="PROSITE" id="PS50109"/>
    </source>
</evidence>
<evidence type="ECO:0000313" key="16">
    <source>
        <dbReference type="EMBL" id="MDT8903407.1"/>
    </source>
</evidence>
<evidence type="ECO:0000256" key="9">
    <source>
        <dbReference type="ARBA" id="ARBA00022989"/>
    </source>
</evidence>
<dbReference type="InterPro" id="IPR004358">
    <property type="entry name" value="Sig_transdc_His_kin-like_C"/>
</dbReference>
<feature type="coiled-coil region" evidence="12">
    <location>
        <begin position="244"/>
        <end position="274"/>
    </location>
</feature>
<dbReference type="PROSITE" id="PS50885">
    <property type="entry name" value="HAMP"/>
    <property type="match status" value="1"/>
</dbReference>
<evidence type="ECO:0000256" key="1">
    <source>
        <dbReference type="ARBA" id="ARBA00000085"/>
    </source>
</evidence>
<reference evidence="16 17" key="1">
    <citation type="submission" date="2023-07" db="EMBL/GenBank/DDBJ databases">
        <title>The novel representative of Negativicutes class, Anaeroselena agilis gen. nov. sp. nov.</title>
        <authorList>
            <person name="Prokofeva M.I."/>
            <person name="Elcheninov A.G."/>
            <person name="Klyukina A."/>
            <person name="Kublanov I.V."/>
            <person name="Frolov E.N."/>
            <person name="Podosokorskaya O.A."/>
        </authorList>
    </citation>
    <scope>NUCLEOTIDE SEQUENCE [LARGE SCALE GENOMIC DNA]</scope>
    <source>
        <strain evidence="16 17">4137-cl</strain>
    </source>
</reference>
<dbReference type="SUPFAM" id="SSF55874">
    <property type="entry name" value="ATPase domain of HSP90 chaperone/DNA topoisomerase II/histidine kinase"/>
    <property type="match status" value="1"/>
</dbReference>
<dbReference type="PRINTS" id="PR00344">
    <property type="entry name" value="BCTRLSENSOR"/>
</dbReference>
<keyword evidence="9 13" id="KW-1133">Transmembrane helix</keyword>
<evidence type="ECO:0000256" key="10">
    <source>
        <dbReference type="ARBA" id="ARBA00023012"/>
    </source>
</evidence>
<keyword evidence="16" id="KW-0067">ATP-binding</keyword>
<dbReference type="GO" id="GO:0005524">
    <property type="term" value="F:ATP binding"/>
    <property type="evidence" value="ECO:0007669"/>
    <property type="project" value="UniProtKB-KW"/>
</dbReference>
<dbReference type="EC" id="2.7.13.3" evidence="3"/>
<evidence type="ECO:0000256" key="11">
    <source>
        <dbReference type="ARBA" id="ARBA00023136"/>
    </source>
</evidence>
<keyword evidence="5" id="KW-0597">Phosphoprotein</keyword>
<dbReference type="Gene3D" id="3.30.565.10">
    <property type="entry name" value="Histidine kinase-like ATPase, C-terminal domain"/>
    <property type="match status" value="1"/>
</dbReference>
<evidence type="ECO:0000256" key="3">
    <source>
        <dbReference type="ARBA" id="ARBA00012438"/>
    </source>
</evidence>
<dbReference type="InterPro" id="IPR036890">
    <property type="entry name" value="HATPase_C_sf"/>
</dbReference>
<dbReference type="EMBL" id="JAUOZS010000001">
    <property type="protein sequence ID" value="MDT8903407.1"/>
    <property type="molecule type" value="Genomic_DNA"/>
</dbReference>
<organism evidence="16 17">
    <name type="scientific">Anaeroselena agilis</name>
    <dbReference type="NCBI Taxonomy" id="3063788"/>
    <lineage>
        <taxon>Bacteria</taxon>
        <taxon>Bacillati</taxon>
        <taxon>Bacillota</taxon>
        <taxon>Negativicutes</taxon>
        <taxon>Acetonemataceae</taxon>
        <taxon>Anaeroselena</taxon>
    </lineage>
</organism>
<dbReference type="SUPFAM" id="SSF47384">
    <property type="entry name" value="Homodimeric domain of signal transducing histidine kinase"/>
    <property type="match status" value="1"/>
</dbReference>
<evidence type="ECO:0000256" key="5">
    <source>
        <dbReference type="ARBA" id="ARBA00022553"/>
    </source>
</evidence>
<proteinExistence type="predicted"/>
<evidence type="ECO:0000313" key="17">
    <source>
        <dbReference type="Proteomes" id="UP001254848"/>
    </source>
</evidence>
<evidence type="ECO:0000256" key="12">
    <source>
        <dbReference type="SAM" id="Coils"/>
    </source>
</evidence>
<keyword evidence="17" id="KW-1185">Reference proteome</keyword>
<evidence type="ECO:0000259" key="15">
    <source>
        <dbReference type="PROSITE" id="PS50885"/>
    </source>
</evidence>
<dbReference type="InterPro" id="IPR003661">
    <property type="entry name" value="HisK_dim/P_dom"/>
</dbReference>
<evidence type="ECO:0000256" key="13">
    <source>
        <dbReference type="SAM" id="Phobius"/>
    </source>
</evidence>
<feature type="transmembrane region" description="Helical" evidence="13">
    <location>
        <begin position="179"/>
        <end position="197"/>
    </location>
</feature>
<feature type="domain" description="Histidine kinase" evidence="14">
    <location>
        <begin position="283"/>
        <end position="533"/>
    </location>
</feature>
<dbReference type="Pfam" id="PF02518">
    <property type="entry name" value="HATPase_c"/>
    <property type="match status" value="1"/>
</dbReference>
<evidence type="ECO:0000256" key="8">
    <source>
        <dbReference type="ARBA" id="ARBA00022777"/>
    </source>
</evidence>
<dbReference type="SMART" id="SM00387">
    <property type="entry name" value="HATPase_c"/>
    <property type="match status" value="1"/>
</dbReference>
<keyword evidence="8" id="KW-0418">Kinase</keyword>
<comment type="catalytic activity">
    <reaction evidence="1">
        <text>ATP + protein L-histidine = ADP + protein N-phospho-L-histidine.</text>
        <dbReference type="EC" id="2.7.13.3"/>
    </reaction>
</comment>
<dbReference type="PANTHER" id="PTHR43065">
    <property type="entry name" value="SENSOR HISTIDINE KINASE"/>
    <property type="match status" value="1"/>
</dbReference>
<dbReference type="Proteomes" id="UP001254848">
    <property type="component" value="Unassembled WGS sequence"/>
</dbReference>
<dbReference type="SMART" id="SM00304">
    <property type="entry name" value="HAMP"/>
    <property type="match status" value="1"/>
</dbReference>
<sequence>MAKTLQTKITLILLAVFLLTLSVNVFITGRIFRAEYTGAVEGELFAVGQGLKVQVERLLGYGLPFSDIVGFDELCTEVVKKYPDITYAAVVDTNGAVLFHSNNSDGRIASYEPELNRAVGHNKESVVRYSDGGREMFGFVVPVAEPDGRHVGAVVLGYPEENIADKVAALTGQNAAVSFLQFGVALVMLGLFLSLWVTKPLVKLQRATENIVAQGTEAFQPVEIRSQDEIGRLADSFNEMAADLQKTTVSKARLEEALSQLQHAQSQLVQQEKLVGIGQLAAGVAHEINNPMAYIISNLESLRHYTARLKQFVALQEAALADLAKAGGNKAAAAEVITSVDDVRRSMKIDHVLGDTEELIRETLDGAAKVKHIVQDLQGYARSDQIRKMANINDGIAATVNVTGNELKNVAVVSLDLGELPLTRCNPGQLNQVFMNLLVNAAQAIDAFGEIHIKTWAHKDNIFISIADSGRGIAAKHMNRIFEPFFTTKEVGKGTGLGLSVCYDIVRNHGGVIKVESEEGKGTTVTVVLPVVRK</sequence>
<keyword evidence="16" id="KW-0547">Nucleotide-binding</keyword>
<dbReference type="CDD" id="cd06225">
    <property type="entry name" value="HAMP"/>
    <property type="match status" value="1"/>
</dbReference>
<comment type="caution">
    <text evidence="16">The sequence shown here is derived from an EMBL/GenBank/DDBJ whole genome shotgun (WGS) entry which is preliminary data.</text>
</comment>
<dbReference type="Gene3D" id="1.10.287.130">
    <property type="match status" value="1"/>
</dbReference>
<evidence type="ECO:0000256" key="2">
    <source>
        <dbReference type="ARBA" id="ARBA00004651"/>
    </source>
</evidence>
<keyword evidence="7 13" id="KW-0812">Transmembrane</keyword>
<dbReference type="Pfam" id="PF00672">
    <property type="entry name" value="HAMP"/>
    <property type="match status" value="1"/>
</dbReference>
<feature type="domain" description="HAMP" evidence="15">
    <location>
        <begin position="195"/>
        <end position="249"/>
    </location>
</feature>
<dbReference type="InterPro" id="IPR005467">
    <property type="entry name" value="His_kinase_dom"/>
</dbReference>
<dbReference type="SUPFAM" id="SSF158472">
    <property type="entry name" value="HAMP domain-like"/>
    <property type="match status" value="1"/>
</dbReference>
<keyword evidence="12" id="KW-0175">Coiled coil</keyword>
<evidence type="ECO:0000256" key="7">
    <source>
        <dbReference type="ARBA" id="ARBA00022692"/>
    </source>
</evidence>
<dbReference type="SUPFAM" id="SSF103190">
    <property type="entry name" value="Sensory domain-like"/>
    <property type="match status" value="1"/>
</dbReference>
<dbReference type="PANTHER" id="PTHR43065:SF50">
    <property type="entry name" value="HISTIDINE KINASE"/>
    <property type="match status" value="1"/>
</dbReference>
<protein>
    <recommendedName>
        <fullName evidence="3">histidine kinase</fullName>
        <ecNumber evidence="3">2.7.13.3</ecNumber>
    </recommendedName>
</protein>
<dbReference type="InterPro" id="IPR029151">
    <property type="entry name" value="Sensor-like_sf"/>
</dbReference>
<dbReference type="Gene3D" id="3.30.450.20">
    <property type="entry name" value="PAS domain"/>
    <property type="match status" value="1"/>
</dbReference>
<evidence type="ECO:0000256" key="4">
    <source>
        <dbReference type="ARBA" id="ARBA00022475"/>
    </source>
</evidence>
<dbReference type="InterPro" id="IPR033463">
    <property type="entry name" value="sCache_3"/>
</dbReference>
<keyword evidence="4" id="KW-1003">Cell membrane</keyword>
<dbReference type="RefSeq" id="WP_413781863.1">
    <property type="nucleotide sequence ID" value="NZ_JAUOZS010000001.1"/>
</dbReference>
<dbReference type="InterPro" id="IPR036097">
    <property type="entry name" value="HisK_dim/P_sf"/>
</dbReference>
<dbReference type="PROSITE" id="PS50109">
    <property type="entry name" value="HIS_KIN"/>
    <property type="match status" value="1"/>
</dbReference>
<comment type="subcellular location">
    <subcellularLocation>
        <location evidence="2">Cell membrane</location>
        <topology evidence="2">Multi-pass membrane protein</topology>
    </subcellularLocation>
</comment>
<dbReference type="Gene3D" id="6.10.340.10">
    <property type="match status" value="1"/>
</dbReference>